<dbReference type="GO" id="GO:0000922">
    <property type="term" value="C:spindle pole"/>
    <property type="evidence" value="ECO:0007669"/>
    <property type="project" value="TreeGrafter"/>
</dbReference>
<evidence type="ECO:0000256" key="4">
    <source>
        <dbReference type="ARBA" id="ARBA00022860"/>
    </source>
</evidence>
<keyword evidence="4" id="KW-0112">Calmodulin-binding</keyword>
<dbReference type="AlphaFoldDB" id="A0AAV2PSN5"/>
<dbReference type="Proteomes" id="UP001497623">
    <property type="component" value="Unassembled WGS sequence"/>
</dbReference>
<dbReference type="InterPro" id="IPR027417">
    <property type="entry name" value="P-loop_NTPase"/>
</dbReference>
<evidence type="ECO:0008006" key="7">
    <source>
        <dbReference type="Google" id="ProtNLM"/>
    </source>
</evidence>
<organism evidence="5 6">
    <name type="scientific">Meganyctiphanes norvegica</name>
    <name type="common">Northern krill</name>
    <name type="synonym">Thysanopoda norvegica</name>
    <dbReference type="NCBI Taxonomy" id="48144"/>
    <lineage>
        <taxon>Eukaryota</taxon>
        <taxon>Metazoa</taxon>
        <taxon>Ecdysozoa</taxon>
        <taxon>Arthropoda</taxon>
        <taxon>Crustacea</taxon>
        <taxon>Multicrustacea</taxon>
        <taxon>Malacostraca</taxon>
        <taxon>Eumalacostraca</taxon>
        <taxon>Eucarida</taxon>
        <taxon>Euphausiacea</taxon>
        <taxon>Euphausiidae</taxon>
        <taxon>Meganyctiphanes</taxon>
    </lineage>
</organism>
<reference evidence="5 6" key="1">
    <citation type="submission" date="2024-05" db="EMBL/GenBank/DDBJ databases">
        <authorList>
            <person name="Wallberg A."/>
        </authorList>
    </citation>
    <scope>NUCLEOTIDE SEQUENCE [LARGE SCALE GENOMIC DNA]</scope>
</reference>
<evidence type="ECO:0000256" key="2">
    <source>
        <dbReference type="ARBA" id="ARBA00022490"/>
    </source>
</evidence>
<keyword evidence="2" id="KW-0963">Cytoplasm</keyword>
<gene>
    <name evidence="5" type="ORF">MNOR_LOCUS4209</name>
</gene>
<dbReference type="Pfam" id="PF00612">
    <property type="entry name" value="IQ"/>
    <property type="match status" value="13"/>
</dbReference>
<dbReference type="CDD" id="cd23767">
    <property type="entry name" value="IQCD"/>
    <property type="match status" value="1"/>
</dbReference>
<dbReference type="GO" id="GO:0007051">
    <property type="term" value="P:spindle organization"/>
    <property type="evidence" value="ECO:0007669"/>
    <property type="project" value="TreeGrafter"/>
</dbReference>
<evidence type="ECO:0000256" key="1">
    <source>
        <dbReference type="ARBA" id="ARBA00004496"/>
    </source>
</evidence>
<dbReference type="GO" id="GO:0000278">
    <property type="term" value="P:mitotic cell cycle"/>
    <property type="evidence" value="ECO:0007669"/>
    <property type="project" value="TreeGrafter"/>
</dbReference>
<dbReference type="PANTHER" id="PTHR22706">
    <property type="entry name" value="ASSEMBLY FACTOR FOR SPINDLE MICROTUBULES"/>
    <property type="match status" value="1"/>
</dbReference>
<dbReference type="PANTHER" id="PTHR22706:SF1">
    <property type="entry name" value="ASSEMBLY FACTOR FOR SPINDLE MICROTUBULES"/>
    <property type="match status" value="1"/>
</dbReference>
<dbReference type="GO" id="GO:0005737">
    <property type="term" value="C:cytoplasm"/>
    <property type="evidence" value="ECO:0007669"/>
    <property type="project" value="UniProtKB-SubCell"/>
</dbReference>
<evidence type="ECO:0000313" key="6">
    <source>
        <dbReference type="Proteomes" id="UP001497623"/>
    </source>
</evidence>
<keyword evidence="3" id="KW-0677">Repeat</keyword>
<sequence>MKLAALVLQRGFRANLCMREQKACYMTQRRSVISIQAKCGDDRTYHSERVRGWLEERKFKNKRSAAIKIQSWYRTKSQQQAYTKKKLAAVKIQRYYRNYRCNQETRKAIICLQAGLRGMIVRRKMQKKNAAATKIQSIFRGHQQRRKYLEKKHAAVTIQQYYRALQTSRRIRKQLEHSRLSAIIIQAHVRGFLTRRCLEKKRQAAIKIQSRYRGWITRKKYLNMRENIISLQRYWRATIMMNKDRLHYLMLSGATMIIQAAWRGYKVRQTIHHQNRAALIIQKHFRRHQIQKKYNNLKNYAINIQRCWRNKFAAKVARKEFVTKKNAAIVLQKYIRGYLFRKQIKTENHAACTIQRRFQSYKQRVTFLKIRRSVISIQKYYRCYVQMTIERQMYRKKCVAAITIQSSVRGYLVRRNLAIQHNAACIIQTTYKGWQQRRDYKRKMEAVIKLQQYWRGAVISLKAREDFIYLRRASIILQSGWRARQARCLKNHMKAAHTKRMKAAQIIQSAYRGWSVRNALAAERRQQHLNRFARVAKMNMAAIVIQKNYRHRIVLLKAKEKEEKVIIIQRWIRTKQETKLLKKKLKSIVVIQRWWRKKQPFVKEVQLGRAASKIQAAWRGYKLRYSLTKDSRLSKVHEIRSRLLVANSQATDNKRMGNRTETAISHLLKFRDFKTILVTVMCLDTSTRLSPFCCEKIAEEEAALNNLKFYLRSCNRSIPHMQLLNYVINIFINIAKYNKTKPSLYKLDKLVEAVTTLMLTYYEKGPGIFNKCCTLLYVLAADENRLRDLKDPKVLTELGNLQSLMKRRRLNATRGQRAPKFTPLPPSRLPMVAPDWALRPRHVREFDEPLDAMLSLAVKLKIPNK</sequence>
<dbReference type="GO" id="GO:0051295">
    <property type="term" value="P:establishment of meiotic spindle localization"/>
    <property type="evidence" value="ECO:0007669"/>
    <property type="project" value="TreeGrafter"/>
</dbReference>
<dbReference type="GO" id="GO:0005516">
    <property type="term" value="F:calmodulin binding"/>
    <property type="evidence" value="ECO:0007669"/>
    <property type="project" value="UniProtKB-KW"/>
</dbReference>
<dbReference type="PROSITE" id="PS50096">
    <property type="entry name" value="IQ"/>
    <property type="match status" value="13"/>
</dbReference>
<proteinExistence type="predicted"/>
<dbReference type="InterPro" id="IPR000048">
    <property type="entry name" value="IQ_motif_EF-hand-BS"/>
</dbReference>
<dbReference type="Gene3D" id="1.20.5.190">
    <property type="match status" value="10"/>
</dbReference>
<evidence type="ECO:0000313" key="5">
    <source>
        <dbReference type="EMBL" id="CAL4064716.1"/>
    </source>
</evidence>
<dbReference type="SMART" id="SM00015">
    <property type="entry name" value="IQ"/>
    <property type="match status" value="24"/>
</dbReference>
<evidence type="ECO:0000256" key="3">
    <source>
        <dbReference type="ARBA" id="ARBA00022737"/>
    </source>
</evidence>
<dbReference type="SUPFAM" id="SSF52540">
    <property type="entry name" value="P-loop containing nucleoside triphosphate hydrolases"/>
    <property type="match status" value="5"/>
</dbReference>
<dbReference type="EMBL" id="CAXKWB010001529">
    <property type="protein sequence ID" value="CAL4064716.1"/>
    <property type="molecule type" value="Genomic_DNA"/>
</dbReference>
<comment type="subcellular location">
    <subcellularLocation>
        <location evidence="1">Cytoplasm</location>
    </subcellularLocation>
</comment>
<name>A0AAV2PSN5_MEGNR</name>
<dbReference type="InterPro" id="IPR051185">
    <property type="entry name" value="ASPM"/>
</dbReference>
<accession>A0AAV2PSN5</accession>
<protein>
    <recommendedName>
        <fullName evidence="7">Abnormal spindle-like microcephaly-associated protein</fullName>
    </recommendedName>
</protein>
<dbReference type="FunFam" id="1.20.5.190:FF:000055">
    <property type="entry name" value="Putative microtubule-associated protein futsch"/>
    <property type="match status" value="1"/>
</dbReference>
<dbReference type="FunFam" id="1.20.5.190:FF:000008">
    <property type="entry name" value="Abnormal spindle-like microcephaly-associated protein homolog"/>
    <property type="match status" value="2"/>
</dbReference>
<keyword evidence="6" id="KW-1185">Reference proteome</keyword>
<comment type="caution">
    <text evidence="5">The sequence shown here is derived from an EMBL/GenBank/DDBJ whole genome shotgun (WGS) entry which is preliminary data.</text>
</comment>